<evidence type="ECO:0000256" key="2">
    <source>
        <dbReference type="ARBA" id="ARBA00022741"/>
    </source>
</evidence>
<dbReference type="InterPro" id="IPR004821">
    <property type="entry name" value="Cyt_trans-like"/>
</dbReference>
<dbReference type="NCBIfam" id="TIGR00124">
    <property type="entry name" value="cit_ly_ligase"/>
    <property type="match status" value="1"/>
</dbReference>
<dbReference type="Pfam" id="PF08218">
    <property type="entry name" value="Citrate_ly_lig"/>
    <property type="match status" value="1"/>
</dbReference>
<evidence type="ECO:0000313" key="10">
    <source>
        <dbReference type="EMBL" id="AIR04870.1"/>
    </source>
</evidence>
<name>A0A089REG8_9ENTR</name>
<dbReference type="OrthoDB" id="9779753at2"/>
<dbReference type="SUPFAM" id="SSF52374">
    <property type="entry name" value="Nucleotidylyl transferase"/>
    <property type="match status" value="1"/>
</dbReference>
<proteinExistence type="predicted"/>
<dbReference type="SMART" id="SM00764">
    <property type="entry name" value="Citrate_ly_lig"/>
    <property type="match status" value="1"/>
</dbReference>
<dbReference type="GO" id="GO:0016747">
    <property type="term" value="F:acyltransferase activity, transferring groups other than amino-acyl groups"/>
    <property type="evidence" value="ECO:0007669"/>
    <property type="project" value="InterPro"/>
</dbReference>
<dbReference type="PROSITE" id="PS51186">
    <property type="entry name" value="GNAT"/>
    <property type="match status" value="1"/>
</dbReference>
<gene>
    <name evidence="10" type="ORF">JT31_09660</name>
</gene>
<sequence length="347" mass="39328">MFQSNPIEFSTVDPQRQPQALAAIRDLLGRNQLGLDGDIELFVVALAGAKIVGCVGLAWRTIKCVAVDEAWRGDNLSVRLLGEIQHIAMERGQAHLFLFTRPYNLDRFRQSGFWPLVQVDEAAVLMENTPVGISRYCAGLEKLRKPGNRIGSIVMNANPFTLGHRYLAEQAAARCDWLHLFVVREDASFFPFEERWEMVRQGVAHLPNVIVHPGSDYLISRATFPGYFLKESGLIDKTWSAMDLMIFRDYVAPALGVTHRFVGNEPFCAVTREYNQAMRYWLEVHRHHSAASIQVVELPRKCHAAGREISASEVRALLKSQQMARIREIVPDSTFSHLQRHYALDMA</sequence>
<accession>A0A089REG8</accession>
<dbReference type="NCBIfam" id="TIGR00125">
    <property type="entry name" value="cyt_tran_rel"/>
    <property type="match status" value="1"/>
</dbReference>
<organism evidence="10 11">
    <name type="scientific">Cedecea neteri</name>
    <dbReference type="NCBI Taxonomy" id="158822"/>
    <lineage>
        <taxon>Bacteria</taxon>
        <taxon>Pseudomonadati</taxon>
        <taxon>Pseudomonadota</taxon>
        <taxon>Gammaproteobacteria</taxon>
        <taxon>Enterobacterales</taxon>
        <taxon>Enterobacteriaceae</taxon>
        <taxon>Cedecea</taxon>
    </lineage>
</organism>
<dbReference type="GO" id="GO:0016829">
    <property type="term" value="F:lyase activity"/>
    <property type="evidence" value="ECO:0007669"/>
    <property type="project" value="UniProtKB-KW"/>
</dbReference>
<keyword evidence="1 8" id="KW-0436">Ligase</keyword>
<feature type="domain" description="N-acetyltransferase" evidence="9">
    <location>
        <begin position="7"/>
        <end position="131"/>
    </location>
</feature>
<keyword evidence="10" id="KW-0456">Lyase</keyword>
<evidence type="ECO:0000256" key="4">
    <source>
        <dbReference type="ARBA" id="ARBA00051405"/>
    </source>
</evidence>
<dbReference type="RefSeq" id="WP_038475969.1">
    <property type="nucleotide sequence ID" value="NZ_CP009451.1"/>
</dbReference>
<evidence type="ECO:0000256" key="6">
    <source>
        <dbReference type="ARBA" id="ARBA00066591"/>
    </source>
</evidence>
<dbReference type="Gene3D" id="3.40.50.620">
    <property type="entry name" value="HUPs"/>
    <property type="match status" value="1"/>
</dbReference>
<dbReference type="Pfam" id="PF00583">
    <property type="entry name" value="Acetyltransf_1"/>
    <property type="match status" value="1"/>
</dbReference>
<dbReference type="InterPro" id="IPR014729">
    <property type="entry name" value="Rossmann-like_a/b/a_fold"/>
</dbReference>
<comment type="function">
    <text evidence="5 8">Acetylation of prosthetic group (2-(5''-phosphoribosyl)-3'-dephosphocoenzyme-A) of the gamma subunit of citrate lyase.</text>
</comment>
<dbReference type="SUPFAM" id="SSF55729">
    <property type="entry name" value="Acyl-CoA N-acyltransferases (Nat)"/>
    <property type="match status" value="1"/>
</dbReference>
<keyword evidence="3 8" id="KW-0067">ATP-binding</keyword>
<evidence type="ECO:0000259" key="9">
    <source>
        <dbReference type="PROSITE" id="PS51186"/>
    </source>
</evidence>
<evidence type="ECO:0000256" key="7">
    <source>
        <dbReference type="ARBA" id="ARBA00068968"/>
    </source>
</evidence>
<dbReference type="EMBL" id="CP009451">
    <property type="protein sequence ID" value="AIR04870.1"/>
    <property type="molecule type" value="Genomic_DNA"/>
</dbReference>
<dbReference type="InterPro" id="IPR016181">
    <property type="entry name" value="Acyl_CoA_acyltransferase"/>
</dbReference>
<dbReference type="Proteomes" id="UP000029481">
    <property type="component" value="Chromosome"/>
</dbReference>
<dbReference type="PIRSF" id="PIRSF005751">
    <property type="entry name" value="Acet_citr_lig"/>
    <property type="match status" value="1"/>
</dbReference>
<dbReference type="AlphaFoldDB" id="A0A089REG8"/>
<comment type="catalytic activity">
    <reaction evidence="4 8">
        <text>holo-[citrate lyase ACP] + acetate + ATP = acetyl-[citrate lyase ACP] + AMP + diphosphate</text>
        <dbReference type="Rhea" id="RHEA:23788"/>
        <dbReference type="Rhea" id="RHEA-COMP:10158"/>
        <dbReference type="Rhea" id="RHEA-COMP:13710"/>
        <dbReference type="ChEBI" id="CHEBI:30089"/>
        <dbReference type="ChEBI" id="CHEBI:30616"/>
        <dbReference type="ChEBI" id="CHEBI:33019"/>
        <dbReference type="ChEBI" id="CHEBI:82683"/>
        <dbReference type="ChEBI" id="CHEBI:137976"/>
        <dbReference type="ChEBI" id="CHEBI:456215"/>
        <dbReference type="EC" id="6.2.1.22"/>
    </reaction>
</comment>
<keyword evidence="11" id="KW-1185">Reference proteome</keyword>
<dbReference type="FunFam" id="3.40.50.620:FF:000071">
    <property type="entry name" value="[Citrate [pro-3S]-lyase] ligase"/>
    <property type="match status" value="1"/>
</dbReference>
<dbReference type="CDD" id="cd02169">
    <property type="entry name" value="Citrate_lyase_ligase"/>
    <property type="match status" value="1"/>
</dbReference>
<dbReference type="InterPro" id="IPR013166">
    <property type="entry name" value="Citrate_lyase_ligase_C"/>
</dbReference>
<protein>
    <recommendedName>
        <fullName evidence="7 8">[Citrate [pro-3S]-lyase] ligase</fullName>
        <ecNumber evidence="6 8">6.2.1.22</ecNumber>
    </recommendedName>
</protein>
<dbReference type="KEGG" id="cnt:JT31_09660"/>
<dbReference type="InterPro" id="IPR005216">
    <property type="entry name" value="Citrate_lyase_ligase"/>
</dbReference>
<evidence type="ECO:0000256" key="5">
    <source>
        <dbReference type="ARBA" id="ARBA00058086"/>
    </source>
</evidence>
<evidence type="ECO:0000256" key="1">
    <source>
        <dbReference type="ARBA" id="ARBA00022598"/>
    </source>
</evidence>
<evidence type="ECO:0000313" key="11">
    <source>
        <dbReference type="Proteomes" id="UP000029481"/>
    </source>
</evidence>
<dbReference type="EC" id="6.2.1.22" evidence="6 8"/>
<dbReference type="GO" id="GO:0005524">
    <property type="term" value="F:ATP binding"/>
    <property type="evidence" value="ECO:0007669"/>
    <property type="project" value="UniProtKB-UniRule"/>
</dbReference>
<reference evidence="10 11" key="1">
    <citation type="submission" date="2014-09" db="EMBL/GenBank/DDBJ databases">
        <title>Cedecea neteri SSMD04 Genome Sequencing.</title>
        <authorList>
            <person name="Tan J.-Y."/>
        </authorList>
    </citation>
    <scope>NUCLEOTIDE SEQUENCE [LARGE SCALE GENOMIC DNA]</scope>
    <source>
        <strain evidence="10 11">SSMD04</strain>
    </source>
</reference>
<evidence type="ECO:0000256" key="3">
    <source>
        <dbReference type="ARBA" id="ARBA00022840"/>
    </source>
</evidence>
<evidence type="ECO:0000256" key="8">
    <source>
        <dbReference type="PIRNR" id="PIRNR005751"/>
    </source>
</evidence>
<keyword evidence="2 8" id="KW-0547">Nucleotide-binding</keyword>
<dbReference type="InterPro" id="IPR000182">
    <property type="entry name" value="GNAT_dom"/>
</dbReference>
<dbReference type="Gene3D" id="3.40.630.30">
    <property type="match status" value="1"/>
</dbReference>
<dbReference type="PANTHER" id="PTHR40599:SF1">
    <property type="entry name" value="[CITRATE [PRO-3S]-LYASE] LIGASE"/>
    <property type="match status" value="1"/>
</dbReference>
<dbReference type="PANTHER" id="PTHR40599">
    <property type="entry name" value="[CITRATE [PRO-3S]-LYASE] LIGASE"/>
    <property type="match status" value="1"/>
</dbReference>
<dbReference type="GO" id="GO:0008771">
    <property type="term" value="F:[citrate (pro-3S)-lyase] ligase activity"/>
    <property type="evidence" value="ECO:0007669"/>
    <property type="project" value="UniProtKB-EC"/>
</dbReference>